<dbReference type="NCBIfam" id="TIGR01063">
    <property type="entry name" value="gyrA"/>
    <property type="match status" value="1"/>
</dbReference>
<dbReference type="GO" id="GO:0009330">
    <property type="term" value="C:DNA topoisomerase type II (double strand cut, ATP-hydrolyzing) complex"/>
    <property type="evidence" value="ECO:0007669"/>
    <property type="project" value="TreeGrafter"/>
</dbReference>
<keyword evidence="7 9" id="KW-0413">Isomerase</keyword>
<evidence type="ECO:0000256" key="8">
    <source>
        <dbReference type="ARBA" id="ARBA00063644"/>
    </source>
</evidence>
<dbReference type="GO" id="GO:0005737">
    <property type="term" value="C:cytoplasm"/>
    <property type="evidence" value="ECO:0007669"/>
    <property type="project" value="UniProtKB-SubCell"/>
</dbReference>
<feature type="active site" description="O-(5'-phospho-DNA)-tyrosine intermediate" evidence="9 10">
    <location>
        <position position="125"/>
    </location>
</feature>
<dbReference type="eggNOG" id="COG0188">
    <property type="taxonomic scope" value="Bacteria"/>
</dbReference>
<dbReference type="Gene3D" id="3.90.199.10">
    <property type="entry name" value="Topoisomerase II, domain 5"/>
    <property type="match status" value="1"/>
</dbReference>
<comment type="catalytic activity">
    <reaction evidence="1 9 10">
        <text>ATP-dependent breakage, passage and rejoining of double-stranded DNA.</text>
        <dbReference type="EC" id="5.6.2.2"/>
    </reaction>
</comment>
<evidence type="ECO:0000256" key="1">
    <source>
        <dbReference type="ARBA" id="ARBA00000185"/>
    </source>
</evidence>
<dbReference type="InterPro" id="IPR013758">
    <property type="entry name" value="Topo_IIA_A/C_ab"/>
</dbReference>
<dbReference type="FunFam" id="3.90.199.10:FF:000001">
    <property type="entry name" value="DNA gyrase subunit A"/>
    <property type="match status" value="1"/>
</dbReference>
<dbReference type="GO" id="GO:0034335">
    <property type="term" value="F:DNA negative supercoiling activity"/>
    <property type="evidence" value="ECO:0007669"/>
    <property type="project" value="UniProtKB-ARBA"/>
</dbReference>
<evidence type="ECO:0000256" key="10">
    <source>
        <dbReference type="PROSITE-ProRule" id="PRU01384"/>
    </source>
</evidence>
<keyword evidence="9" id="KW-0963">Cytoplasm</keyword>
<comment type="function">
    <text evidence="9">A type II topoisomerase that negatively supercoils closed circular double-stranded (ds) DNA in an ATP-dependent manner to modulate DNA topology and maintain chromosomes in an underwound state. Negative supercoiling favors strand separation, and DNA replication, transcription, recombination and repair, all of which involve strand separation. Also able to catalyze the interconversion of other topological isomers of dsDNA rings, including catenanes and knotted rings. Type II topoisomerases break and join 2 DNA strands simultaneously in an ATP-dependent manner.</text>
</comment>
<dbReference type="InterPro" id="IPR006691">
    <property type="entry name" value="GyrA/parC_rep"/>
</dbReference>
<dbReference type="GO" id="GO:0005694">
    <property type="term" value="C:chromosome"/>
    <property type="evidence" value="ECO:0007669"/>
    <property type="project" value="InterPro"/>
</dbReference>
<dbReference type="InterPro" id="IPR035516">
    <property type="entry name" value="Gyrase/topoIV_suA_C"/>
</dbReference>
<evidence type="ECO:0000256" key="5">
    <source>
        <dbReference type="ARBA" id="ARBA00023029"/>
    </source>
</evidence>
<dbReference type="FunFam" id="3.30.1360.40:FF:000002">
    <property type="entry name" value="DNA gyrase subunit A"/>
    <property type="match status" value="1"/>
</dbReference>
<keyword evidence="5 9" id="KW-0799">Topoisomerase</keyword>
<dbReference type="FunCoup" id="E6W0A6">
    <property type="interactions" value="410"/>
</dbReference>
<dbReference type="InterPro" id="IPR002205">
    <property type="entry name" value="Topo_IIA_dom_A"/>
</dbReference>
<gene>
    <name evidence="9" type="primary">gyrA</name>
    <name evidence="12" type="ordered locus">Selin_1594</name>
</gene>
<dbReference type="NCBIfam" id="NF004043">
    <property type="entry name" value="PRK05560.1"/>
    <property type="match status" value="1"/>
</dbReference>
<dbReference type="SMART" id="SM00434">
    <property type="entry name" value="TOP4c"/>
    <property type="match status" value="1"/>
</dbReference>
<keyword evidence="13" id="KW-1185">Reference proteome</keyword>
<dbReference type="GO" id="GO:0006265">
    <property type="term" value="P:DNA topological change"/>
    <property type="evidence" value="ECO:0007669"/>
    <property type="project" value="UniProtKB-UniRule"/>
</dbReference>
<feature type="short sequence motif" description="GyrA-box" evidence="9">
    <location>
        <begin position="528"/>
        <end position="534"/>
    </location>
</feature>
<dbReference type="Gene3D" id="3.30.1360.40">
    <property type="match status" value="1"/>
</dbReference>
<dbReference type="PANTHER" id="PTHR43493:SF5">
    <property type="entry name" value="DNA GYRASE SUBUNIT A, CHLOROPLASTIC_MITOCHONDRIAL"/>
    <property type="match status" value="1"/>
</dbReference>
<dbReference type="RefSeq" id="WP_013506205.1">
    <property type="nucleotide sequence ID" value="NC_014836.1"/>
</dbReference>
<comment type="similarity">
    <text evidence="2 9">Belongs to the type II topoisomerase GyrA/ParC subunit family.</text>
</comment>
<dbReference type="PANTHER" id="PTHR43493">
    <property type="entry name" value="DNA GYRASE/TOPOISOMERASE SUBUNIT A"/>
    <property type="match status" value="1"/>
</dbReference>
<reference evidence="12 13" key="1">
    <citation type="submission" date="2010-12" db="EMBL/GenBank/DDBJ databases">
        <title>Complete sequence of Desulfurispirillum indicum S5.</title>
        <authorList>
            <consortium name="US DOE Joint Genome Institute"/>
            <person name="Lucas S."/>
            <person name="Copeland A."/>
            <person name="Lapidus A."/>
            <person name="Cheng J.-F."/>
            <person name="Goodwin L."/>
            <person name="Pitluck S."/>
            <person name="Chertkov O."/>
            <person name="Held B."/>
            <person name="Detter J.C."/>
            <person name="Han C."/>
            <person name="Tapia R."/>
            <person name="Land M."/>
            <person name="Hauser L."/>
            <person name="Kyrpides N."/>
            <person name="Ivanova N."/>
            <person name="Mikhailova N."/>
            <person name="Haggblom M."/>
            <person name="Rauschenbach I."/>
            <person name="Bini E."/>
            <person name="Woyke T."/>
        </authorList>
    </citation>
    <scope>NUCLEOTIDE SEQUENCE [LARGE SCALE GENOMIC DNA]</scope>
    <source>
        <strain evidence="13">ATCC BAA-1389 / DSM 22839 / S5</strain>
    </source>
</reference>
<dbReference type="NCBIfam" id="NF004044">
    <property type="entry name" value="PRK05561.1"/>
    <property type="match status" value="1"/>
</dbReference>
<comment type="subcellular location">
    <subcellularLocation>
        <location evidence="9">Cytoplasm</location>
    </subcellularLocation>
</comment>
<dbReference type="Proteomes" id="UP000002572">
    <property type="component" value="Chromosome"/>
</dbReference>
<dbReference type="FunFam" id="2.120.10.90:FF:000005">
    <property type="entry name" value="DNA topoisomerase 4 subunit A"/>
    <property type="match status" value="1"/>
</dbReference>
<dbReference type="InParanoid" id="E6W0A6"/>
<evidence type="ECO:0000256" key="2">
    <source>
        <dbReference type="ARBA" id="ARBA00008263"/>
    </source>
</evidence>
<protein>
    <recommendedName>
        <fullName evidence="9">DNA gyrase subunit A</fullName>
        <ecNumber evidence="9">5.6.2.2</ecNumber>
    </recommendedName>
</protein>
<dbReference type="InterPro" id="IPR013760">
    <property type="entry name" value="Topo_IIA-like_dom_sf"/>
</dbReference>
<keyword evidence="3 9" id="KW-0547">Nucleotide-binding</keyword>
<evidence type="ECO:0000313" key="13">
    <source>
        <dbReference type="Proteomes" id="UP000002572"/>
    </source>
</evidence>
<feature type="domain" description="Topo IIA-type catalytic" evidence="11">
    <location>
        <begin position="37"/>
        <end position="501"/>
    </location>
</feature>
<dbReference type="GO" id="GO:0003677">
    <property type="term" value="F:DNA binding"/>
    <property type="evidence" value="ECO:0007669"/>
    <property type="project" value="UniProtKB-UniRule"/>
</dbReference>
<evidence type="ECO:0000256" key="9">
    <source>
        <dbReference type="HAMAP-Rule" id="MF_01897"/>
    </source>
</evidence>
<evidence type="ECO:0000259" key="11">
    <source>
        <dbReference type="PROSITE" id="PS52040"/>
    </source>
</evidence>
<evidence type="ECO:0000313" key="12">
    <source>
        <dbReference type="EMBL" id="ADU66324.1"/>
    </source>
</evidence>
<dbReference type="EMBL" id="CP002432">
    <property type="protein sequence ID" value="ADU66324.1"/>
    <property type="molecule type" value="Genomic_DNA"/>
</dbReference>
<dbReference type="InterPro" id="IPR005743">
    <property type="entry name" value="GyrA"/>
</dbReference>
<dbReference type="EC" id="5.6.2.2" evidence="9"/>
<dbReference type="HOGENOM" id="CLU_002977_6_1_0"/>
<dbReference type="HAMAP" id="MF_01897">
    <property type="entry name" value="GyrA"/>
    <property type="match status" value="1"/>
</dbReference>
<dbReference type="SUPFAM" id="SSF56719">
    <property type="entry name" value="Type II DNA topoisomerase"/>
    <property type="match status" value="1"/>
</dbReference>
<comment type="subunit">
    <text evidence="9">Heterotetramer, composed of two GyrA and two GyrB chains. In the heterotetramer, GyrA contains the active site tyrosine that forms a transient covalent intermediate with DNA, while GyrB binds cofactors and catalyzes ATP hydrolysis.</text>
</comment>
<dbReference type="CDD" id="cd00187">
    <property type="entry name" value="TOP4c"/>
    <property type="match status" value="1"/>
</dbReference>
<evidence type="ECO:0000256" key="3">
    <source>
        <dbReference type="ARBA" id="ARBA00022741"/>
    </source>
</evidence>
<sequence length="821" mass="92587">MSEETLFPEDIQVVDIKREMESAYIDYAMSVIVGRALPDVRDGLKPVHRRVLFAMHELGVAYNKPYKKSARIVGDVIGKYHPHGDSAVYDTIVRMVQDFSLRYPLIDGQGNFGSVDGDSAAAMRYTEVRLKRISDELLTDLEKNTVEFQSNYDDTIQEPKLLPARIPNLLINGSSGIAVGMATNIPPHNLGEVVDGLLLLLDKPEADIAEIMQLIKGPDFPTAGFITGKQGIIDAYRTGRGRIRMRARAQIETSKSGRETIIVTEIPYQVNKSRLLEKIVELVKEKRIEGIADLRDESDREGMRIVVEIKRGEHAESILNRLYKFTPMEGTFGVINLALVNNSPRVLNLKEILEYFIEHRREIVIARIKFELANAIKKAHILEGLKVAIENLDEVIERIRASATGKEAKEDLIARFQFSDEQAQAILDMRLQRLTGLEIEKIIRDYEEVLALIDDLQDILANDSRVIDIIRTELHEIREKYADPRRTIIIDDHEEIDLEDLIADEPTVITLTNDGYVKRTPADTYKSQHRGGKGKVGLDIKEGDFVTDIFVCSTHEYLMIFTDRGRVYWIKAYNIPEQGRNSRGKAIVNFVDLEKDEKISTVFPVREFSEDKFLLFITKNGIAKKTPLSEYANIRKKGVNAINLDDDDELIQVMHTNGSNSVMVTTRFGASIHFEEQEVRAVGRVSRGVKGITLVNNDYVVSAETISKDIDPSYILTVTDLGYGKRTITDEYRLQSRGGKGNLTIKTTTKNGLVVRGLQVVDGDEILLLSKEGKIIRLDSKHIRITGRNTQGVKLVDLSRDDRIISVAVAKTDDEEEAQQA</sequence>
<dbReference type="STRING" id="653733.Selin_1594"/>
<comment type="miscellaneous">
    <text evidence="9">Few gyrases are as efficient as E.coli at forming negative supercoils. Not all organisms have 2 type II topoisomerases; in organisms with a single type II topoisomerase this enzyme also has to decatenate newly replicated chromosomes.</text>
</comment>
<dbReference type="InterPro" id="IPR050220">
    <property type="entry name" value="Type_II_DNA_Topoisomerases"/>
</dbReference>
<dbReference type="InterPro" id="IPR013757">
    <property type="entry name" value="Topo_IIA_A_a_sf"/>
</dbReference>
<name>E6W0A6_DESIS</name>
<proteinExistence type="inferred from homology"/>
<evidence type="ECO:0000256" key="7">
    <source>
        <dbReference type="ARBA" id="ARBA00023235"/>
    </source>
</evidence>
<dbReference type="GO" id="GO:0005524">
    <property type="term" value="F:ATP binding"/>
    <property type="evidence" value="ECO:0007669"/>
    <property type="project" value="UniProtKB-UniRule"/>
</dbReference>
<accession>E6W0A6</accession>
<evidence type="ECO:0000256" key="4">
    <source>
        <dbReference type="ARBA" id="ARBA00022840"/>
    </source>
</evidence>
<dbReference type="KEGG" id="din:Selin_1594"/>
<dbReference type="SUPFAM" id="SSF101904">
    <property type="entry name" value="GyrA/ParC C-terminal domain-like"/>
    <property type="match status" value="1"/>
</dbReference>
<dbReference type="Pfam" id="PF03989">
    <property type="entry name" value="DNA_gyraseA_C"/>
    <property type="match status" value="6"/>
</dbReference>
<evidence type="ECO:0000256" key="6">
    <source>
        <dbReference type="ARBA" id="ARBA00023125"/>
    </source>
</evidence>
<dbReference type="Gene3D" id="1.10.268.10">
    <property type="entry name" value="Topoisomerase, domain 3"/>
    <property type="match status" value="1"/>
</dbReference>
<comment type="subunit">
    <text evidence="8">Heterotetramer composed of ParC and ParE.</text>
</comment>
<organism evidence="12 13">
    <name type="scientific">Desulfurispirillum indicum (strain ATCC BAA-1389 / DSM 22839 / S5)</name>
    <dbReference type="NCBI Taxonomy" id="653733"/>
    <lineage>
        <taxon>Bacteria</taxon>
        <taxon>Pseudomonadati</taxon>
        <taxon>Chrysiogenota</taxon>
        <taxon>Chrysiogenia</taxon>
        <taxon>Chrysiogenales</taxon>
        <taxon>Chrysiogenaceae</taxon>
        <taxon>Desulfurispirillum</taxon>
    </lineage>
</organism>
<dbReference type="Pfam" id="PF00521">
    <property type="entry name" value="DNA_topoisoIV"/>
    <property type="match status" value="1"/>
</dbReference>
<dbReference type="PROSITE" id="PS52040">
    <property type="entry name" value="TOPO_IIA"/>
    <property type="match status" value="1"/>
</dbReference>
<dbReference type="Gene3D" id="2.120.10.90">
    <property type="entry name" value="DNA gyrase/topoisomerase IV, subunit A, C-terminal"/>
    <property type="match status" value="1"/>
</dbReference>
<dbReference type="GO" id="GO:0006261">
    <property type="term" value="P:DNA-templated DNA replication"/>
    <property type="evidence" value="ECO:0007669"/>
    <property type="project" value="UniProtKB-UniRule"/>
</dbReference>
<keyword evidence="6 9" id="KW-0238">DNA-binding</keyword>
<dbReference type="FunFam" id="1.10.268.10:FF:000001">
    <property type="entry name" value="DNA gyrase subunit A"/>
    <property type="match status" value="1"/>
</dbReference>
<dbReference type="AlphaFoldDB" id="E6W0A6"/>
<keyword evidence="4 9" id="KW-0067">ATP-binding</keyword>